<dbReference type="Proteomes" id="UP000001861">
    <property type="component" value="Unassembled WGS sequence"/>
</dbReference>
<feature type="region of interest" description="Disordered" evidence="1">
    <location>
        <begin position="49"/>
        <end position="78"/>
    </location>
</feature>
<accession>D6RL29</accession>
<keyword evidence="3" id="KW-1185">Reference proteome</keyword>
<evidence type="ECO:0000313" key="2">
    <source>
        <dbReference type="EMBL" id="EFI28521.1"/>
    </source>
</evidence>
<comment type="caution">
    <text evidence="2">The sequence shown here is derived from an EMBL/GenBank/DDBJ whole genome shotgun (WGS) entry which is preliminary data.</text>
</comment>
<dbReference type="KEGG" id="cci:CC1G_14053"/>
<protein>
    <submittedName>
        <fullName evidence="2">Uncharacterized protein</fullName>
    </submittedName>
</protein>
<dbReference type="RefSeq" id="XP_002912015.1">
    <property type="nucleotide sequence ID" value="XM_002911969.1"/>
</dbReference>
<dbReference type="AlphaFoldDB" id="D6RL29"/>
<dbReference type="EMBL" id="AACS02000002">
    <property type="protein sequence ID" value="EFI28521.1"/>
    <property type="molecule type" value="Genomic_DNA"/>
</dbReference>
<feature type="compositionally biased region" description="Basic and acidic residues" evidence="1">
    <location>
        <begin position="1"/>
        <end position="14"/>
    </location>
</feature>
<dbReference type="VEuPathDB" id="FungiDB:CC1G_14053"/>
<gene>
    <name evidence="2" type="ORF">CC1G_14053</name>
</gene>
<evidence type="ECO:0000313" key="3">
    <source>
        <dbReference type="Proteomes" id="UP000001861"/>
    </source>
</evidence>
<dbReference type="HOGENOM" id="CLU_2183808_0_0_1"/>
<proteinExistence type="predicted"/>
<evidence type="ECO:0000256" key="1">
    <source>
        <dbReference type="SAM" id="MobiDB-lite"/>
    </source>
</evidence>
<organism evidence="2 3">
    <name type="scientific">Coprinopsis cinerea (strain Okayama-7 / 130 / ATCC MYA-4618 / FGSC 9003)</name>
    <name type="common">Inky cap fungus</name>
    <name type="synonym">Hormographiella aspergillata</name>
    <dbReference type="NCBI Taxonomy" id="240176"/>
    <lineage>
        <taxon>Eukaryota</taxon>
        <taxon>Fungi</taxon>
        <taxon>Dikarya</taxon>
        <taxon>Basidiomycota</taxon>
        <taxon>Agaricomycotina</taxon>
        <taxon>Agaricomycetes</taxon>
        <taxon>Agaricomycetidae</taxon>
        <taxon>Agaricales</taxon>
        <taxon>Agaricineae</taxon>
        <taxon>Psathyrellaceae</taxon>
        <taxon>Coprinopsis</taxon>
    </lineage>
</organism>
<dbReference type="InParanoid" id="D6RL29"/>
<dbReference type="GeneID" id="9378551"/>
<sequence length="109" mass="12134">MAEDDERPKPEERQGYPTTRGVEGTRGPGPPRVELRNYELRTDVWVNRTAPSLRSSRVSGSQSTSRERSRQLGGGDLSLPACQTLTVFEKLVGDGDGLLARCDRQLIRH</sequence>
<reference evidence="2 3" key="1">
    <citation type="journal article" date="2010" name="Proc. Natl. Acad. Sci. U.S.A.">
        <title>Insights into evolution of multicellular fungi from the assembled chromosomes of the mushroom Coprinopsis cinerea (Coprinus cinereus).</title>
        <authorList>
            <person name="Stajich J.E."/>
            <person name="Wilke S.K."/>
            <person name="Ahren D."/>
            <person name="Au C.H."/>
            <person name="Birren B.W."/>
            <person name="Borodovsky M."/>
            <person name="Burns C."/>
            <person name="Canback B."/>
            <person name="Casselton L.A."/>
            <person name="Cheng C.K."/>
            <person name="Deng J."/>
            <person name="Dietrich F.S."/>
            <person name="Fargo D.C."/>
            <person name="Farman M.L."/>
            <person name="Gathman A.C."/>
            <person name="Goldberg J."/>
            <person name="Guigo R."/>
            <person name="Hoegger P.J."/>
            <person name="Hooker J.B."/>
            <person name="Huggins A."/>
            <person name="James T.Y."/>
            <person name="Kamada T."/>
            <person name="Kilaru S."/>
            <person name="Kodira C."/>
            <person name="Kues U."/>
            <person name="Kupfer D."/>
            <person name="Kwan H.S."/>
            <person name="Lomsadze A."/>
            <person name="Li W."/>
            <person name="Lilly W.W."/>
            <person name="Ma L.J."/>
            <person name="Mackey A.J."/>
            <person name="Manning G."/>
            <person name="Martin F."/>
            <person name="Muraguchi H."/>
            <person name="Natvig D.O."/>
            <person name="Palmerini H."/>
            <person name="Ramesh M.A."/>
            <person name="Rehmeyer C.J."/>
            <person name="Roe B.A."/>
            <person name="Shenoy N."/>
            <person name="Stanke M."/>
            <person name="Ter-Hovhannisyan V."/>
            <person name="Tunlid A."/>
            <person name="Velagapudi R."/>
            <person name="Vision T.J."/>
            <person name="Zeng Q."/>
            <person name="Zolan M.E."/>
            <person name="Pukkila P.J."/>
        </authorList>
    </citation>
    <scope>NUCLEOTIDE SEQUENCE [LARGE SCALE GENOMIC DNA]</scope>
    <source>
        <strain evidence="3">Okayama-7 / 130 / ATCC MYA-4618 / FGSC 9003</strain>
    </source>
</reference>
<name>D6RL29_COPC7</name>
<feature type="compositionally biased region" description="Low complexity" evidence="1">
    <location>
        <begin position="52"/>
        <end position="64"/>
    </location>
</feature>
<feature type="region of interest" description="Disordered" evidence="1">
    <location>
        <begin position="1"/>
        <end position="35"/>
    </location>
</feature>